<dbReference type="Gene3D" id="1.10.510.10">
    <property type="entry name" value="Transferase(Phosphotransferase) domain 1"/>
    <property type="match status" value="1"/>
</dbReference>
<dbReference type="InterPro" id="IPR011990">
    <property type="entry name" value="TPR-like_helical_dom_sf"/>
</dbReference>
<dbReference type="PROSITE" id="PS00107">
    <property type="entry name" value="PROTEIN_KINASE_ATP"/>
    <property type="match status" value="1"/>
</dbReference>
<keyword evidence="4 6" id="KW-0067">ATP-binding</keyword>
<evidence type="ECO:0000256" key="1">
    <source>
        <dbReference type="ARBA" id="ARBA00022679"/>
    </source>
</evidence>
<proteinExistence type="predicted"/>
<dbReference type="Pfam" id="PF00069">
    <property type="entry name" value="Pkinase"/>
    <property type="match status" value="1"/>
</dbReference>
<evidence type="ECO:0000256" key="7">
    <source>
        <dbReference type="SAM" id="MobiDB-lite"/>
    </source>
</evidence>
<dbReference type="InterPro" id="IPR000719">
    <property type="entry name" value="Prot_kinase_dom"/>
</dbReference>
<dbReference type="Gene3D" id="1.25.40.10">
    <property type="entry name" value="Tetratricopeptide repeat domain"/>
    <property type="match status" value="2"/>
</dbReference>
<dbReference type="Pfam" id="PF13181">
    <property type="entry name" value="TPR_8"/>
    <property type="match status" value="1"/>
</dbReference>
<dbReference type="SMART" id="SM00220">
    <property type="entry name" value="S_TKc"/>
    <property type="match status" value="1"/>
</dbReference>
<evidence type="ECO:0000259" key="8">
    <source>
        <dbReference type="PROSITE" id="PS50011"/>
    </source>
</evidence>
<comment type="caution">
    <text evidence="9">The sequence shown here is derived from an EMBL/GenBank/DDBJ whole genome shotgun (WGS) entry which is preliminary data.</text>
</comment>
<dbReference type="GO" id="GO:0004674">
    <property type="term" value="F:protein serine/threonine kinase activity"/>
    <property type="evidence" value="ECO:0007669"/>
    <property type="project" value="TreeGrafter"/>
</dbReference>
<dbReference type="Gene3D" id="3.30.200.20">
    <property type="entry name" value="Phosphorylase Kinase, domain 1"/>
    <property type="match status" value="1"/>
</dbReference>
<dbReference type="PANTHER" id="PTHR43289">
    <property type="entry name" value="MITOGEN-ACTIVATED PROTEIN KINASE KINASE KINASE 20-RELATED"/>
    <property type="match status" value="1"/>
</dbReference>
<feature type="region of interest" description="Disordered" evidence="7">
    <location>
        <begin position="1"/>
        <end position="23"/>
    </location>
</feature>
<dbReference type="InterPro" id="IPR011009">
    <property type="entry name" value="Kinase-like_dom_sf"/>
</dbReference>
<dbReference type="OrthoDB" id="6111975at2"/>
<keyword evidence="2 6" id="KW-0547">Nucleotide-binding</keyword>
<organism evidence="9 10">
    <name type="scientific">Tautonia sociabilis</name>
    <dbReference type="NCBI Taxonomy" id="2080755"/>
    <lineage>
        <taxon>Bacteria</taxon>
        <taxon>Pseudomonadati</taxon>
        <taxon>Planctomycetota</taxon>
        <taxon>Planctomycetia</taxon>
        <taxon>Isosphaerales</taxon>
        <taxon>Isosphaeraceae</taxon>
        <taxon>Tautonia</taxon>
    </lineage>
</organism>
<feature type="repeat" description="TPR" evidence="5">
    <location>
        <begin position="749"/>
        <end position="782"/>
    </location>
</feature>
<evidence type="ECO:0000256" key="6">
    <source>
        <dbReference type="PROSITE-ProRule" id="PRU10141"/>
    </source>
</evidence>
<sequence>MAGLRAQERLDRGSVASSFPTSEDDPRLIRALEDYLEAVEAGKAPSRDAYLEAHPEIASRLAGCLEGMEVIHEVIGKVGTGGGSSETMDGPIAMEEPPAGVLLGEYRLGRELGRGGMGIVYEAWQQSLGRRVAVKVLPFAATLDPRQLRRFKTEAQAAAYLQHEHIVPVYAFGTDRGTHYYAMRLIEGCSLASLIGRWRNDPRIDDRPAEMDEAIPVDPTDMGPFSDFVASVGIQAAEALEHAHSLGVLHRDIKPGNLLVDGSGHLWVTDFGLARIQATTSLTRSGDLLGTLRYMSPEQAKGRHSSVDHRADVYGLGATLYELLTRRPLFEGGDPSVLVEKIQRESPQAPRKLDPSIPRDLETIILKALAKEPGDRYGSAAELAEDLRRFRDDRPIRARRPSPSERLTRWARRHKPAVLTAGVLMVLALLAQSATIMLLALESRRARENAARASATSLRLYDMADDLYDQVAEGIGPNSEEAEARRRLLETALGIYERFAEEAEDDPSLAPRTAIALRKAGDIHARLGHRGEAAACYRRALARYRSPGDGRTTLGDDRPAEVAYVLNRLGTLLLVAGDRKNAIGLLEEAVVEQERQVARQGSAADRLTLIAYLIDLGRPVPDQQVSERSSRALARALALADELAHRSRIAPVPPGTIEQAEALKRLIQGKLERNDRRFADAIASDRSALDCYRQLVTAHPDRLEFQERASAAAMSLAWSLASCPDPSVRDESQAIALVTSTLEEDKGNPDLMVHAGVFLIQIDRHEQAERLFRKVLEVTPDRADVVNNLAWLLATSPDPSRRDPDEAIRLAERAIALDPTVASYWNTLGVAYYRAGRLKDALASLQTSMDLSDGGNGFDWFVLAMTLWKLGDRDAAELHYARAVNWMRLLPQSDSALKEFREEADSTVRA</sequence>
<dbReference type="SMART" id="SM00028">
    <property type="entry name" value="TPR"/>
    <property type="match status" value="6"/>
</dbReference>
<evidence type="ECO:0000313" key="10">
    <source>
        <dbReference type="Proteomes" id="UP000280296"/>
    </source>
</evidence>
<dbReference type="AlphaFoldDB" id="A0A432MRC4"/>
<evidence type="ECO:0000256" key="5">
    <source>
        <dbReference type="PROSITE-ProRule" id="PRU00339"/>
    </source>
</evidence>
<keyword evidence="1" id="KW-0808">Transferase</keyword>
<keyword evidence="3 9" id="KW-0418">Kinase</keyword>
<evidence type="ECO:0000256" key="4">
    <source>
        <dbReference type="ARBA" id="ARBA00022840"/>
    </source>
</evidence>
<dbReference type="EMBL" id="RYZH01000002">
    <property type="protein sequence ID" value="RUL89567.1"/>
    <property type="molecule type" value="Genomic_DNA"/>
</dbReference>
<dbReference type="InterPro" id="IPR017441">
    <property type="entry name" value="Protein_kinase_ATP_BS"/>
</dbReference>
<reference evidence="9 10" key="1">
    <citation type="submission" date="2018-12" db="EMBL/GenBank/DDBJ databases">
        <authorList>
            <person name="Toschakov S.V."/>
        </authorList>
    </citation>
    <scope>NUCLEOTIDE SEQUENCE [LARGE SCALE GENOMIC DNA]</scope>
    <source>
        <strain evidence="9 10">GM2012</strain>
    </source>
</reference>
<dbReference type="SUPFAM" id="SSF56112">
    <property type="entry name" value="Protein kinase-like (PK-like)"/>
    <property type="match status" value="1"/>
</dbReference>
<dbReference type="PANTHER" id="PTHR43289:SF34">
    <property type="entry name" value="SERINE_THREONINE-PROTEIN KINASE YBDM-RELATED"/>
    <property type="match status" value="1"/>
</dbReference>
<dbReference type="PROSITE" id="PS00108">
    <property type="entry name" value="PROTEIN_KINASE_ST"/>
    <property type="match status" value="1"/>
</dbReference>
<accession>A0A432MRC4</accession>
<name>A0A432MRC4_9BACT</name>
<dbReference type="CDD" id="cd14014">
    <property type="entry name" value="STKc_PknB_like"/>
    <property type="match status" value="1"/>
</dbReference>
<evidence type="ECO:0000313" key="9">
    <source>
        <dbReference type="EMBL" id="RUL89567.1"/>
    </source>
</evidence>
<feature type="compositionally biased region" description="Basic and acidic residues" evidence="7">
    <location>
        <begin position="1"/>
        <end position="12"/>
    </location>
</feature>
<dbReference type="InterPro" id="IPR008271">
    <property type="entry name" value="Ser/Thr_kinase_AS"/>
</dbReference>
<keyword evidence="10" id="KW-1185">Reference proteome</keyword>
<dbReference type="SUPFAM" id="SSF48452">
    <property type="entry name" value="TPR-like"/>
    <property type="match status" value="2"/>
</dbReference>
<evidence type="ECO:0000256" key="3">
    <source>
        <dbReference type="ARBA" id="ARBA00022777"/>
    </source>
</evidence>
<dbReference type="RefSeq" id="WP_126723643.1">
    <property type="nucleotide sequence ID" value="NZ_RYZH01000002.1"/>
</dbReference>
<dbReference type="PROSITE" id="PS50005">
    <property type="entry name" value="TPR"/>
    <property type="match status" value="2"/>
</dbReference>
<feature type="domain" description="Protein kinase" evidence="8">
    <location>
        <begin position="106"/>
        <end position="391"/>
    </location>
</feature>
<evidence type="ECO:0000256" key="2">
    <source>
        <dbReference type="ARBA" id="ARBA00022741"/>
    </source>
</evidence>
<feature type="repeat" description="TPR" evidence="5">
    <location>
        <begin position="822"/>
        <end position="855"/>
    </location>
</feature>
<dbReference type="InterPro" id="IPR019734">
    <property type="entry name" value="TPR_rpt"/>
</dbReference>
<gene>
    <name evidence="9" type="ORF">TsocGM_02000</name>
</gene>
<dbReference type="Proteomes" id="UP000280296">
    <property type="component" value="Unassembled WGS sequence"/>
</dbReference>
<dbReference type="Pfam" id="PF13432">
    <property type="entry name" value="TPR_16"/>
    <property type="match status" value="2"/>
</dbReference>
<reference evidence="9 10" key="2">
    <citation type="submission" date="2019-01" db="EMBL/GenBank/DDBJ databases">
        <title>Tautonia sociabilis, a novel thermotolerant planctomycete of Isosphaeraceae family, isolated from a 4000 m deep subterranean habitat.</title>
        <authorList>
            <person name="Kovaleva O.L."/>
            <person name="Elcheninov A.G."/>
            <person name="Van Heerden E."/>
            <person name="Toshchakov S.V."/>
            <person name="Novikov A."/>
            <person name="Bonch-Osmolovskaya E.A."/>
            <person name="Kublanov I.V."/>
        </authorList>
    </citation>
    <scope>NUCLEOTIDE SEQUENCE [LARGE SCALE GENOMIC DNA]</scope>
    <source>
        <strain evidence="9 10">GM2012</strain>
    </source>
</reference>
<dbReference type="Pfam" id="PF14559">
    <property type="entry name" value="TPR_19"/>
    <property type="match status" value="1"/>
</dbReference>
<dbReference type="PROSITE" id="PS50011">
    <property type="entry name" value="PROTEIN_KINASE_DOM"/>
    <property type="match status" value="1"/>
</dbReference>
<dbReference type="GO" id="GO:0005524">
    <property type="term" value="F:ATP binding"/>
    <property type="evidence" value="ECO:0007669"/>
    <property type="project" value="UniProtKB-UniRule"/>
</dbReference>
<feature type="binding site" evidence="6">
    <location>
        <position position="135"/>
    </location>
    <ligand>
        <name>ATP</name>
        <dbReference type="ChEBI" id="CHEBI:30616"/>
    </ligand>
</feature>
<protein>
    <submittedName>
        <fullName evidence="9">Serine/threonine-protein kinase</fullName>
    </submittedName>
</protein>
<keyword evidence="5" id="KW-0802">TPR repeat</keyword>